<proteinExistence type="predicted"/>
<keyword evidence="4" id="KW-1185">Reference proteome</keyword>
<name>A0A316HJ56_9SPHI</name>
<dbReference type="RefSeq" id="WP_109606133.1">
    <property type="nucleotide sequence ID" value="NZ_QGHA01000001.1"/>
</dbReference>
<evidence type="ECO:0000313" key="3">
    <source>
        <dbReference type="EMBL" id="PWK80070.1"/>
    </source>
</evidence>
<dbReference type="InterPro" id="IPR025303">
    <property type="entry name" value="PdaC"/>
</dbReference>
<comment type="caution">
    <text evidence="3">The sequence shown here is derived from an EMBL/GenBank/DDBJ whole genome shotgun (WGS) entry which is preliminary data.</text>
</comment>
<sequence>MKNLCVLICIAVMLASCQWGVPKNKPDNTPFKDTLKYSYQTIKQRAADCGTKPDSACTVVKIVYPLFDSAKTLNDTVTGKLTGMFAFEGKADSSLQALTKNFLKSYTDFRKTDPRSVMFFTLDDSVRVLRQDSSLTTLQVKGYSYTGGAHGGSFTGFVNWDTKAGKNLRLDDIFAPGYQDKLKAVAERIFRKNEKLSDTASLKDNYFFKDDKFALNNNFSVTPLGIKFLYNQYEIKPYAAGITELFIPYSQIKSLLQPNTVVSQYIK</sequence>
<evidence type="ECO:0000313" key="4">
    <source>
        <dbReference type="Proteomes" id="UP000245678"/>
    </source>
</evidence>
<dbReference type="Proteomes" id="UP000245678">
    <property type="component" value="Unassembled WGS sequence"/>
</dbReference>
<dbReference type="Pfam" id="PF13739">
    <property type="entry name" value="PdaC"/>
    <property type="match status" value="1"/>
</dbReference>
<gene>
    <name evidence="3" type="ORF">LX99_00534</name>
</gene>
<dbReference type="Gene3D" id="3.30.565.40">
    <property type="entry name" value="Fervidobacterium nodosum Rt17-B1 like"/>
    <property type="match status" value="1"/>
</dbReference>
<dbReference type="Pfam" id="PF11738">
    <property type="entry name" value="DUF3298"/>
    <property type="match status" value="1"/>
</dbReference>
<reference evidence="3 4" key="1">
    <citation type="submission" date="2018-05" db="EMBL/GenBank/DDBJ databases">
        <title>Genomic Encyclopedia of Archaeal and Bacterial Type Strains, Phase II (KMG-II): from individual species to whole genera.</title>
        <authorList>
            <person name="Goeker M."/>
        </authorList>
    </citation>
    <scope>NUCLEOTIDE SEQUENCE [LARGE SCALE GENOMIC DNA]</scope>
    <source>
        <strain evidence="3 4">DSM 19975</strain>
    </source>
</reference>
<dbReference type="PROSITE" id="PS51257">
    <property type="entry name" value="PROKAR_LIPOPROTEIN"/>
    <property type="match status" value="1"/>
</dbReference>
<evidence type="ECO:0000259" key="1">
    <source>
        <dbReference type="Pfam" id="PF11738"/>
    </source>
</evidence>
<dbReference type="InterPro" id="IPR037126">
    <property type="entry name" value="PdaC/RsiV-like_sf"/>
</dbReference>
<accession>A0A316HJ56</accession>
<organism evidence="3 4">
    <name type="scientific">Mucilaginibacter oryzae</name>
    <dbReference type="NCBI Taxonomy" id="468058"/>
    <lineage>
        <taxon>Bacteria</taxon>
        <taxon>Pseudomonadati</taxon>
        <taxon>Bacteroidota</taxon>
        <taxon>Sphingobacteriia</taxon>
        <taxon>Sphingobacteriales</taxon>
        <taxon>Sphingobacteriaceae</taxon>
        <taxon>Mucilaginibacter</taxon>
    </lineage>
</organism>
<dbReference type="AlphaFoldDB" id="A0A316HJ56"/>
<dbReference type="EMBL" id="QGHA01000001">
    <property type="protein sequence ID" value="PWK80070.1"/>
    <property type="molecule type" value="Genomic_DNA"/>
</dbReference>
<evidence type="ECO:0000259" key="2">
    <source>
        <dbReference type="Pfam" id="PF13739"/>
    </source>
</evidence>
<protein>
    <submittedName>
        <fullName evidence="3">Uncharacterized protein DUF4163</fullName>
    </submittedName>
</protein>
<feature type="domain" description="Deacetylase PdaC" evidence="2">
    <location>
        <begin position="54"/>
        <end position="151"/>
    </location>
</feature>
<feature type="domain" description="DUF3298" evidence="1">
    <location>
        <begin position="171"/>
        <end position="250"/>
    </location>
</feature>
<dbReference type="InterPro" id="IPR021729">
    <property type="entry name" value="DUF3298"/>
</dbReference>
<dbReference type="Gene3D" id="3.90.640.20">
    <property type="entry name" value="Heat-shock cognate protein, ATPase"/>
    <property type="match status" value="1"/>
</dbReference>